<evidence type="ECO:0000313" key="1">
    <source>
        <dbReference type="EMBL" id="CAG8972724.1"/>
    </source>
</evidence>
<protein>
    <submittedName>
        <fullName evidence="1">Uncharacterized protein</fullName>
    </submittedName>
</protein>
<dbReference type="AlphaFoldDB" id="A0A9N9LCJ3"/>
<reference evidence="1" key="1">
    <citation type="submission" date="2021-07" db="EMBL/GenBank/DDBJ databases">
        <authorList>
            <person name="Durling M."/>
        </authorList>
    </citation>
    <scope>NUCLEOTIDE SEQUENCE</scope>
</reference>
<evidence type="ECO:0000313" key="2">
    <source>
        <dbReference type="Proteomes" id="UP000701801"/>
    </source>
</evidence>
<gene>
    <name evidence="1" type="ORF">HYALB_00008639</name>
</gene>
<name>A0A9N9LCJ3_9HELO</name>
<proteinExistence type="predicted"/>
<keyword evidence="2" id="KW-1185">Reference proteome</keyword>
<comment type="caution">
    <text evidence="1">The sequence shown here is derived from an EMBL/GenBank/DDBJ whole genome shotgun (WGS) entry which is preliminary data.</text>
</comment>
<accession>A0A9N9LCJ3</accession>
<organism evidence="1 2">
    <name type="scientific">Hymenoscyphus albidus</name>
    <dbReference type="NCBI Taxonomy" id="595503"/>
    <lineage>
        <taxon>Eukaryota</taxon>
        <taxon>Fungi</taxon>
        <taxon>Dikarya</taxon>
        <taxon>Ascomycota</taxon>
        <taxon>Pezizomycotina</taxon>
        <taxon>Leotiomycetes</taxon>
        <taxon>Helotiales</taxon>
        <taxon>Helotiaceae</taxon>
        <taxon>Hymenoscyphus</taxon>
    </lineage>
</organism>
<sequence length="86" mass="9627">MLISDCLRTQAEVPLPQRHIFEGLSAVRGVQDSDGRKCHCTLSAMGTMLFEDMCNQKSKQDEVIWLFFVGSSDVGLSNAMVQTKWC</sequence>
<dbReference type="Proteomes" id="UP000701801">
    <property type="component" value="Unassembled WGS sequence"/>
</dbReference>
<dbReference type="EMBL" id="CAJVRM010000054">
    <property type="protein sequence ID" value="CAG8972724.1"/>
    <property type="molecule type" value="Genomic_DNA"/>
</dbReference>